<dbReference type="GO" id="GO:0005506">
    <property type="term" value="F:iron ion binding"/>
    <property type="evidence" value="ECO:0007669"/>
    <property type="project" value="InterPro"/>
</dbReference>
<dbReference type="GO" id="GO:0008610">
    <property type="term" value="P:lipid biosynthetic process"/>
    <property type="evidence" value="ECO:0007669"/>
    <property type="project" value="InterPro"/>
</dbReference>
<accession>A0A059KS06</accession>
<organism evidence="7 8">
    <name type="scientific">Sphaerotilus natans subsp. natans DSM 6575</name>
    <dbReference type="NCBI Taxonomy" id="1286631"/>
    <lineage>
        <taxon>Bacteria</taxon>
        <taxon>Pseudomonadati</taxon>
        <taxon>Pseudomonadota</taxon>
        <taxon>Betaproteobacteria</taxon>
        <taxon>Burkholderiales</taxon>
        <taxon>Sphaerotilaceae</taxon>
        <taxon>Sphaerotilus</taxon>
    </lineage>
</organism>
<dbReference type="Pfam" id="PF04116">
    <property type="entry name" value="FA_hydroxylase"/>
    <property type="match status" value="1"/>
</dbReference>
<keyword evidence="8" id="KW-1185">Reference proteome</keyword>
<keyword evidence="2 5" id="KW-0812">Transmembrane</keyword>
<evidence type="ECO:0000256" key="1">
    <source>
        <dbReference type="ARBA" id="ARBA00004370"/>
    </source>
</evidence>
<protein>
    <recommendedName>
        <fullName evidence="6">Fatty acid hydroxylase domain-containing protein</fullName>
    </recommendedName>
</protein>
<proteinExistence type="predicted"/>
<evidence type="ECO:0000313" key="8">
    <source>
        <dbReference type="Proteomes" id="UP000026714"/>
    </source>
</evidence>
<evidence type="ECO:0000256" key="3">
    <source>
        <dbReference type="ARBA" id="ARBA00022989"/>
    </source>
</evidence>
<reference evidence="7 8" key="1">
    <citation type="journal article" date="2014" name="FEMS Microbiol. Ecol.">
        <title>Sphaerotilus natans encrusted with nanoball-shaped Fe(III) oxide minerals formed by nitrate-reducing mixotrophic Fe(II) oxidation.</title>
        <authorList>
            <person name="Park S."/>
            <person name="Kim D.H."/>
            <person name="Lee J.H."/>
            <person name="Hur H.G."/>
        </authorList>
    </citation>
    <scope>NUCLEOTIDE SEQUENCE [LARGE SCALE GENOMIC DNA]</scope>
    <source>
        <strain evidence="7 8">DSM 6575</strain>
    </source>
</reference>
<dbReference type="InterPro" id="IPR006694">
    <property type="entry name" value="Fatty_acid_hydroxylase"/>
</dbReference>
<name>A0A059KS06_9BURK</name>
<dbReference type="PATRIC" id="fig|1286631.3.peg.352"/>
<dbReference type="GO" id="GO:0016491">
    <property type="term" value="F:oxidoreductase activity"/>
    <property type="evidence" value="ECO:0007669"/>
    <property type="project" value="InterPro"/>
</dbReference>
<sequence length="326" mass="36353">MIDVLVQLFGQAQQWLFEAAVQPLLFSLGGGALLEDAYNATGWLLVGLLQLAVMLALIGPLQRLRPVEPVRDRAAILPDIAYTLLHRLGLFRVGLFFLVDPLWQALWGALAVHGFSGWHLDEAIAPWWPGVTDTALVAFLAYLLVFDFVDYLLHRGQHQFEAWWALHALHHSQRQMTMWSDNRNHLLDDLIRDALLVQLGHLIGVAPAQFVAIVAFGQLVESLSHANLRLSFGLIGERLLVSPRFHRLHHAIGLGHESEAGKDTLGGCNFAVLFPVWDILFGTADFRSPVGPTGIRDQLPEEGGRDYGRGFWAQQRLGLLRLIGRA</sequence>
<feature type="transmembrane region" description="Helical" evidence="5">
    <location>
        <begin position="135"/>
        <end position="153"/>
    </location>
</feature>
<comment type="caution">
    <text evidence="7">The sequence shown here is derived from an EMBL/GenBank/DDBJ whole genome shotgun (WGS) entry which is preliminary data.</text>
</comment>
<dbReference type="STRING" id="34103.SAMN05421778_10443"/>
<keyword evidence="3 5" id="KW-1133">Transmembrane helix</keyword>
<evidence type="ECO:0000256" key="2">
    <source>
        <dbReference type="ARBA" id="ARBA00022692"/>
    </source>
</evidence>
<dbReference type="Proteomes" id="UP000026714">
    <property type="component" value="Unassembled WGS sequence"/>
</dbReference>
<dbReference type="PANTHER" id="PTHR11863">
    <property type="entry name" value="STEROL DESATURASE"/>
    <property type="match status" value="1"/>
</dbReference>
<gene>
    <name evidence="7" type="ORF">X805_03580</name>
</gene>
<dbReference type="eggNOG" id="COG3000">
    <property type="taxonomic scope" value="Bacteria"/>
</dbReference>
<feature type="domain" description="Fatty acid hydroxylase" evidence="6">
    <location>
        <begin position="139"/>
        <end position="283"/>
    </location>
</feature>
<dbReference type="EMBL" id="AZRA01000007">
    <property type="protein sequence ID" value="KDB54135.1"/>
    <property type="molecule type" value="Genomic_DNA"/>
</dbReference>
<evidence type="ECO:0000313" key="7">
    <source>
        <dbReference type="EMBL" id="KDB54135.1"/>
    </source>
</evidence>
<evidence type="ECO:0000256" key="4">
    <source>
        <dbReference type="ARBA" id="ARBA00023136"/>
    </source>
</evidence>
<feature type="transmembrane region" description="Helical" evidence="5">
    <location>
        <begin position="43"/>
        <end position="61"/>
    </location>
</feature>
<feature type="transmembrane region" description="Helical" evidence="5">
    <location>
        <begin position="93"/>
        <end position="115"/>
    </location>
</feature>
<dbReference type="InterPro" id="IPR050307">
    <property type="entry name" value="Sterol_Desaturase_Related"/>
</dbReference>
<evidence type="ECO:0000259" key="6">
    <source>
        <dbReference type="Pfam" id="PF04116"/>
    </source>
</evidence>
<dbReference type="AlphaFoldDB" id="A0A059KS06"/>
<evidence type="ECO:0000256" key="5">
    <source>
        <dbReference type="SAM" id="Phobius"/>
    </source>
</evidence>
<comment type="subcellular location">
    <subcellularLocation>
        <location evidence="1">Membrane</location>
    </subcellularLocation>
</comment>
<dbReference type="GO" id="GO:0016020">
    <property type="term" value="C:membrane"/>
    <property type="evidence" value="ECO:0007669"/>
    <property type="project" value="UniProtKB-SubCell"/>
</dbReference>
<keyword evidence="4 5" id="KW-0472">Membrane</keyword>